<gene>
    <name evidence="1" type="ORF">BcepSauron_233</name>
</gene>
<accession>A0A482MN61</accession>
<evidence type="ECO:0000313" key="2">
    <source>
        <dbReference type="Proteomes" id="UP000301424"/>
    </source>
</evidence>
<proteinExistence type="predicted"/>
<organism evidence="1 2">
    <name type="scientific">Burkholderia phage BcepSauron</name>
    <dbReference type="NCBI Taxonomy" id="2530033"/>
    <lineage>
        <taxon>Viruses</taxon>
        <taxon>Duplodnaviria</taxon>
        <taxon>Heunggongvirae</taxon>
        <taxon>Uroviricota</taxon>
        <taxon>Caudoviricetes</taxon>
        <taxon>Sarumanvirus</taxon>
        <taxon>Sarumanvirus bcepsauron</taxon>
    </lineage>
</organism>
<dbReference type="EMBL" id="MK552141">
    <property type="protein sequence ID" value="QBQ74613.1"/>
    <property type="molecule type" value="Genomic_DNA"/>
</dbReference>
<name>A0A482MN61_9CAUD</name>
<protein>
    <submittedName>
        <fullName evidence="1">Uncharacterized protein</fullName>
    </submittedName>
</protein>
<sequence>MSNIRTVGTDLRVLINSFSCHVSKTQRATINISGQVERIGVSCHFTFQLGPKKTRLTFKDAWIRDQSHPQEVAFAVKCALADFIRKTDVVPDAYREQLVQLVLRHHLQDKEQR</sequence>
<evidence type="ECO:0000313" key="1">
    <source>
        <dbReference type="EMBL" id="QBQ74613.1"/>
    </source>
</evidence>
<keyword evidence="2" id="KW-1185">Reference proteome</keyword>
<reference evidence="1 2" key="1">
    <citation type="submission" date="2019-02" db="EMBL/GenBank/DDBJ databases">
        <title>Complete genome sequence of Burkholderia cenocepacia phage BcepSauron.</title>
        <authorList>
            <person name="Park K."/>
            <person name="Gonzalez C."/>
            <person name="Liu M."/>
            <person name="Gill J."/>
        </authorList>
    </citation>
    <scope>NUCLEOTIDE SEQUENCE [LARGE SCALE GENOMIC DNA]</scope>
</reference>
<dbReference type="Proteomes" id="UP000301424">
    <property type="component" value="Segment"/>
</dbReference>